<protein>
    <submittedName>
        <fullName evidence="3">Tm-1-like ATP-binding domain-containing protein</fullName>
    </submittedName>
</protein>
<evidence type="ECO:0000259" key="1">
    <source>
        <dbReference type="Pfam" id="PF06792"/>
    </source>
</evidence>
<dbReference type="Gene3D" id="3.40.50.12020">
    <property type="entry name" value="Uncharacterised protein family UPF0261, NN domain"/>
    <property type="match status" value="1"/>
</dbReference>
<proteinExistence type="predicted"/>
<dbReference type="EMBL" id="CP059378">
    <property type="protein sequence ID" value="QLY78181.1"/>
    <property type="molecule type" value="Genomic_DNA"/>
</dbReference>
<accession>A0A7D6ZEJ3</accession>
<dbReference type="Pfam" id="PF23189">
    <property type="entry name" value="UPF0261_C"/>
    <property type="match status" value="1"/>
</dbReference>
<evidence type="ECO:0000313" key="3">
    <source>
        <dbReference type="EMBL" id="QLY78181.1"/>
    </source>
</evidence>
<organism evidence="3 4">
    <name type="scientific">Clostridium intestinale</name>
    <dbReference type="NCBI Taxonomy" id="36845"/>
    <lineage>
        <taxon>Bacteria</taxon>
        <taxon>Bacillati</taxon>
        <taxon>Bacillota</taxon>
        <taxon>Clostridia</taxon>
        <taxon>Eubacteriales</taxon>
        <taxon>Clostridiaceae</taxon>
        <taxon>Clostridium</taxon>
    </lineage>
</organism>
<dbReference type="InterPro" id="IPR051353">
    <property type="entry name" value="Tobamovirus_resist_UPF0261"/>
</dbReference>
<dbReference type="NCBIfam" id="NF002674">
    <property type="entry name" value="PRK02399.1-2"/>
    <property type="match status" value="1"/>
</dbReference>
<feature type="domain" description="UPF0261" evidence="1">
    <location>
        <begin position="2"/>
        <end position="176"/>
    </location>
</feature>
<dbReference type="Proteomes" id="UP000512286">
    <property type="component" value="Chromosome"/>
</dbReference>
<dbReference type="InterPro" id="IPR056778">
    <property type="entry name" value="UPF0261_C"/>
</dbReference>
<dbReference type="Pfam" id="PF06792">
    <property type="entry name" value="UPF0261"/>
    <property type="match status" value="1"/>
</dbReference>
<dbReference type="KEGG" id="cint:HZF06_13905"/>
<gene>
    <name evidence="3" type="ORF">HZF06_13905</name>
</gene>
<dbReference type="CDD" id="cd15488">
    <property type="entry name" value="Tm-1-like"/>
    <property type="match status" value="1"/>
</dbReference>
<name>A0A7D6ZEJ3_9CLOT</name>
<dbReference type="PANTHER" id="PTHR31862:SF1">
    <property type="entry name" value="UPF0261 DOMAIN PROTEIN (AFU_ORTHOLOGUE AFUA_1G10120)"/>
    <property type="match status" value="1"/>
</dbReference>
<evidence type="ECO:0000259" key="2">
    <source>
        <dbReference type="Pfam" id="PF23189"/>
    </source>
</evidence>
<sequence>MKTIAIAGTFDTKGNEYVYVKELIESLGFGAFTIHTGVFESIFEPDVSNKEIAEAAGIDIETLVTKKDRALATEMLSKGMEKLIPELYKQGKFDGIISFGGTGGTSLVTPAMRKLPIGVPKIMVSTVASGNTSQYVGTSDIVMIPSIVDVAGLNSISTKIFTNAVFAIAGMLNFENKKVVEKKPLVAATMFGVTTPCVTAASKYLENRGYEVLVFHATGVGGQTMESLIDDGFIEGVLDLTTTEWADEIIGGVLNAGPHRLEAAAKNNIPQVVSVGAIDMCNFGPYETVPEKFKGRNLYKHNPTVTLMRTTVEENKAIGKKIVEKLNMAEEKTVLFLPLKGVSAIDVEGQVFYGAEEDKMLFDTLREGVNKDIVEIVEMDCAINDIEFAEAAAQKLIDLMKL</sequence>
<feature type="domain" description="UPF0261" evidence="2">
    <location>
        <begin position="183"/>
        <end position="400"/>
    </location>
</feature>
<dbReference type="GO" id="GO:0005524">
    <property type="term" value="F:ATP binding"/>
    <property type="evidence" value="ECO:0007669"/>
    <property type="project" value="UniProtKB-KW"/>
</dbReference>
<dbReference type="Gene3D" id="3.40.50.12030">
    <property type="entry name" value="Uncharacterised protein family UPF0261, NC domain"/>
    <property type="match status" value="1"/>
</dbReference>
<dbReference type="AlphaFoldDB" id="A0A7D6ZEJ3"/>
<keyword evidence="3" id="KW-0547">Nucleotide-binding</keyword>
<dbReference type="InterPro" id="IPR008322">
    <property type="entry name" value="UPF0261"/>
</dbReference>
<keyword evidence="3" id="KW-0067">ATP-binding</keyword>
<dbReference type="InterPro" id="IPR044122">
    <property type="entry name" value="UPF0261_N"/>
</dbReference>
<reference evidence="3 4" key="1">
    <citation type="submission" date="2020-07" db="EMBL/GenBank/DDBJ databases">
        <title>Electron transfer.</title>
        <authorList>
            <person name="Huang L."/>
            <person name="Liu X."/>
            <person name="Zhou S."/>
        </authorList>
    </citation>
    <scope>NUCLEOTIDE SEQUENCE [LARGE SCALE GENOMIC DNA]</scope>
    <source>
        <strain evidence="3 4">Lx1</strain>
    </source>
</reference>
<dbReference type="PIRSF" id="PIRSF033271">
    <property type="entry name" value="UCP033271"/>
    <property type="match status" value="1"/>
</dbReference>
<dbReference type="PANTHER" id="PTHR31862">
    <property type="entry name" value="UPF0261 DOMAIN PROTEIN (AFU_ORTHOLOGUE AFUA_1G10120)"/>
    <property type="match status" value="1"/>
</dbReference>
<evidence type="ECO:0000313" key="4">
    <source>
        <dbReference type="Proteomes" id="UP000512286"/>
    </source>
</evidence>
<dbReference type="RefSeq" id="WP_181600620.1">
    <property type="nucleotide sequence ID" value="NZ_CP059378.1"/>
</dbReference>